<dbReference type="RefSeq" id="WP_083891267.1">
    <property type="nucleotide sequence ID" value="NZ_BAABIH010000014.1"/>
</dbReference>
<dbReference type="SUPFAM" id="SSF53254">
    <property type="entry name" value="Phosphoglycerate mutase-like"/>
    <property type="match status" value="1"/>
</dbReference>
<evidence type="ECO:0008006" key="3">
    <source>
        <dbReference type="Google" id="ProtNLM"/>
    </source>
</evidence>
<protein>
    <recommendedName>
        <fullName evidence="3">Phosphoglycerate mutase (2,3-diphosphoglycerate-independent)</fullName>
    </recommendedName>
</protein>
<sequence length="217" mass="23227">MSVVAVVREVLVVRHGEAYNTVEPDGAREVADPSNPPLTPRGEAQAALLAPVVSAFAPDVAVSSPFLRAAQTGAAALAEVVVPAVLDVRMCEHFFYEPLDTFVGIDLVDYRARFEALYEMPAELTERATYPEFPEGEGSVARRVGALADDWRARGDWERAVLVGHGATVSALVAALVPSAAVVAPDVGHCSVTRLVERPDGEWDVVSLFDVGHLRDL</sequence>
<accession>A0A5P9QFF7</accession>
<dbReference type="InterPro" id="IPR029033">
    <property type="entry name" value="His_PPase_superfam"/>
</dbReference>
<gene>
    <name evidence="1" type="ORF">KDY119_03730</name>
</gene>
<reference evidence="1 2" key="1">
    <citation type="submission" date="2019-10" db="EMBL/GenBank/DDBJ databases">
        <title>Genome sequence of Luteimicrobium xylanilyticum HY-24.</title>
        <authorList>
            <person name="Kim D.Y."/>
            <person name="Park H.-Y."/>
        </authorList>
    </citation>
    <scope>NUCLEOTIDE SEQUENCE [LARGE SCALE GENOMIC DNA]</scope>
    <source>
        <strain evidence="1 2">HY-24</strain>
    </source>
</reference>
<dbReference type="Pfam" id="PF00300">
    <property type="entry name" value="His_Phos_1"/>
    <property type="match status" value="1"/>
</dbReference>
<proteinExistence type="predicted"/>
<dbReference type="InterPro" id="IPR013078">
    <property type="entry name" value="His_Pase_superF_clade-1"/>
</dbReference>
<dbReference type="EMBL" id="CP045529">
    <property type="protein sequence ID" value="QFV00195.1"/>
    <property type="molecule type" value="Genomic_DNA"/>
</dbReference>
<dbReference type="KEGG" id="lxl:KDY119_03730"/>
<name>A0A5P9QFF7_9MICO</name>
<dbReference type="PANTHER" id="PTHR16469">
    <property type="entry name" value="UBIQUITIN-ASSOCIATED AND SH3 DOMAIN-CONTAINING BA-RELATED"/>
    <property type="match status" value="1"/>
</dbReference>
<dbReference type="Proteomes" id="UP000326702">
    <property type="component" value="Chromosome"/>
</dbReference>
<dbReference type="OrthoDB" id="5146021at2"/>
<dbReference type="PANTHER" id="PTHR16469:SF27">
    <property type="entry name" value="UBIQUITIN-ASSOCIATED AND SH3 DOMAIN-CONTAINING BA-RELATED"/>
    <property type="match status" value="1"/>
</dbReference>
<dbReference type="SMART" id="SM00855">
    <property type="entry name" value="PGAM"/>
    <property type="match status" value="1"/>
</dbReference>
<dbReference type="Gene3D" id="3.40.50.1240">
    <property type="entry name" value="Phosphoglycerate mutase-like"/>
    <property type="match status" value="1"/>
</dbReference>
<dbReference type="CDD" id="cd07067">
    <property type="entry name" value="HP_PGM_like"/>
    <property type="match status" value="1"/>
</dbReference>
<keyword evidence="2" id="KW-1185">Reference proteome</keyword>
<dbReference type="InterPro" id="IPR051710">
    <property type="entry name" value="Phosphatase_SH3-domain"/>
</dbReference>
<evidence type="ECO:0000313" key="1">
    <source>
        <dbReference type="EMBL" id="QFV00195.1"/>
    </source>
</evidence>
<evidence type="ECO:0000313" key="2">
    <source>
        <dbReference type="Proteomes" id="UP000326702"/>
    </source>
</evidence>
<organism evidence="1 2">
    <name type="scientific">Luteimicrobium xylanilyticum</name>
    <dbReference type="NCBI Taxonomy" id="1133546"/>
    <lineage>
        <taxon>Bacteria</taxon>
        <taxon>Bacillati</taxon>
        <taxon>Actinomycetota</taxon>
        <taxon>Actinomycetes</taxon>
        <taxon>Micrococcales</taxon>
        <taxon>Luteimicrobium</taxon>
    </lineage>
</organism>
<dbReference type="AlphaFoldDB" id="A0A5P9QFF7"/>